<evidence type="ECO:0000313" key="2">
    <source>
        <dbReference type="EMBL" id="MQT16054.1"/>
    </source>
</evidence>
<protein>
    <submittedName>
        <fullName evidence="2">Prolyl oligopeptidase family serine peptidase</fullName>
    </submittedName>
</protein>
<keyword evidence="3" id="KW-1185">Reference proteome</keyword>
<proteinExistence type="predicted"/>
<dbReference type="InterPro" id="IPR050261">
    <property type="entry name" value="FrsA_esterase"/>
</dbReference>
<dbReference type="EMBL" id="WIOL01000001">
    <property type="protein sequence ID" value="MQT16054.1"/>
    <property type="molecule type" value="Genomic_DNA"/>
</dbReference>
<accession>A0A7C9GVF9</accession>
<dbReference type="AlphaFoldDB" id="A0A7C9GVF9"/>
<dbReference type="PANTHER" id="PTHR22946:SF0">
    <property type="entry name" value="DIENELACTONE HYDROLASE DOMAIN-CONTAINING PROTEIN"/>
    <property type="match status" value="1"/>
</dbReference>
<dbReference type="Pfam" id="PF01738">
    <property type="entry name" value="DLH"/>
    <property type="match status" value="1"/>
</dbReference>
<gene>
    <name evidence="2" type="ORF">F3168_02100</name>
</gene>
<reference evidence="2 3" key="1">
    <citation type="submission" date="2019-09" db="EMBL/GenBank/DDBJ databases">
        <title>Polymorphobacter sp. isolated from a lake in China.</title>
        <authorList>
            <person name="Liu Z."/>
        </authorList>
    </citation>
    <scope>NUCLEOTIDE SEQUENCE [LARGE SCALE GENOMIC DNA]</scope>
    <source>
        <strain evidence="2 3">D40P</strain>
    </source>
</reference>
<dbReference type="InterPro" id="IPR029058">
    <property type="entry name" value="AB_hydrolase_fold"/>
</dbReference>
<dbReference type="RefSeq" id="WP_152576497.1">
    <property type="nucleotide sequence ID" value="NZ_JAATJI010000001.1"/>
</dbReference>
<sequence length="235" mass="24557">MPALHYTDGDALCEGHVALPSGTGPHPAVVIFHNWAGQGPHEVAAAERLAAQGYAAIAADIYGAGVRGEVFGDNSALMDPWMVDRAGLRTRILAAVAAAAAHPAVDPDRIAVMGYCFGGLCALDAARSADPRVRGAVSFHGSYSPPTIGAQAPITAKVLVLHGWTDPVCPPDATVALAHELEAAGADWQIHAYGQTGHAFTAPGLNNRAAGMFYHPDADRRSWRAMTDFLDEVFG</sequence>
<dbReference type="GO" id="GO:0016787">
    <property type="term" value="F:hydrolase activity"/>
    <property type="evidence" value="ECO:0007669"/>
    <property type="project" value="InterPro"/>
</dbReference>
<dbReference type="Proteomes" id="UP000481327">
    <property type="component" value="Unassembled WGS sequence"/>
</dbReference>
<dbReference type="PANTHER" id="PTHR22946">
    <property type="entry name" value="DIENELACTONE HYDROLASE DOMAIN-CONTAINING PROTEIN-RELATED"/>
    <property type="match status" value="1"/>
</dbReference>
<comment type="caution">
    <text evidence="2">The sequence shown here is derived from an EMBL/GenBank/DDBJ whole genome shotgun (WGS) entry which is preliminary data.</text>
</comment>
<dbReference type="Gene3D" id="3.40.50.1820">
    <property type="entry name" value="alpha/beta hydrolase"/>
    <property type="match status" value="1"/>
</dbReference>
<dbReference type="SUPFAM" id="SSF53474">
    <property type="entry name" value="alpha/beta-Hydrolases"/>
    <property type="match status" value="1"/>
</dbReference>
<dbReference type="InterPro" id="IPR002925">
    <property type="entry name" value="Dienelactn_hydro"/>
</dbReference>
<dbReference type="OrthoDB" id="9787933at2"/>
<name>A0A7C9GVF9_9SPHN</name>
<organism evidence="2 3">
    <name type="scientific">Sandarakinorhabdus fusca</name>
    <dbReference type="NCBI Taxonomy" id="1439888"/>
    <lineage>
        <taxon>Bacteria</taxon>
        <taxon>Pseudomonadati</taxon>
        <taxon>Pseudomonadota</taxon>
        <taxon>Alphaproteobacteria</taxon>
        <taxon>Sphingomonadales</taxon>
        <taxon>Sphingosinicellaceae</taxon>
        <taxon>Sandarakinorhabdus</taxon>
    </lineage>
</organism>
<evidence type="ECO:0000313" key="3">
    <source>
        <dbReference type="Proteomes" id="UP000481327"/>
    </source>
</evidence>
<evidence type="ECO:0000259" key="1">
    <source>
        <dbReference type="Pfam" id="PF01738"/>
    </source>
</evidence>
<feature type="domain" description="Dienelactone hydrolase" evidence="1">
    <location>
        <begin position="15"/>
        <end position="233"/>
    </location>
</feature>